<feature type="domain" description="Ketosynthase family 3 (KS3)" evidence="3">
    <location>
        <begin position="1"/>
        <end position="293"/>
    </location>
</feature>
<name>A0AAN6WKS8_9PEZI</name>
<dbReference type="Pfam" id="PF16197">
    <property type="entry name" value="KAsynt_C_assoc"/>
    <property type="match status" value="1"/>
</dbReference>
<dbReference type="InterPro" id="IPR020841">
    <property type="entry name" value="PKS_Beta-ketoAc_synthase_dom"/>
</dbReference>
<dbReference type="InterPro" id="IPR050091">
    <property type="entry name" value="PKS_NRPS_Biosynth_Enz"/>
</dbReference>
<dbReference type="InterPro" id="IPR014043">
    <property type="entry name" value="Acyl_transferase_dom"/>
</dbReference>
<dbReference type="SMART" id="SM00825">
    <property type="entry name" value="PKS_KS"/>
    <property type="match status" value="1"/>
</dbReference>
<dbReference type="Pfam" id="PF02801">
    <property type="entry name" value="Ketoacyl-synt_C"/>
    <property type="match status" value="1"/>
</dbReference>
<comment type="caution">
    <text evidence="4">The sequence shown here is derived from an EMBL/GenBank/DDBJ whole genome shotgun (WGS) entry which is preliminary data.</text>
</comment>
<dbReference type="InterPro" id="IPR014030">
    <property type="entry name" value="Ketoacyl_synth_N"/>
</dbReference>
<organism evidence="4 5">
    <name type="scientific">Podospora australis</name>
    <dbReference type="NCBI Taxonomy" id="1536484"/>
    <lineage>
        <taxon>Eukaryota</taxon>
        <taxon>Fungi</taxon>
        <taxon>Dikarya</taxon>
        <taxon>Ascomycota</taxon>
        <taxon>Pezizomycotina</taxon>
        <taxon>Sordariomycetes</taxon>
        <taxon>Sordariomycetidae</taxon>
        <taxon>Sordariales</taxon>
        <taxon>Podosporaceae</taxon>
        <taxon>Podospora</taxon>
    </lineage>
</organism>
<dbReference type="InterPro" id="IPR016035">
    <property type="entry name" value="Acyl_Trfase/lysoPLipase"/>
</dbReference>
<gene>
    <name evidence="4" type="ORF">QBC35DRAFT_542076</name>
</gene>
<evidence type="ECO:0000256" key="1">
    <source>
        <dbReference type="ARBA" id="ARBA00022450"/>
    </source>
</evidence>
<dbReference type="InterPro" id="IPR016039">
    <property type="entry name" value="Thiolase-like"/>
</dbReference>
<keyword evidence="5" id="KW-1185">Reference proteome</keyword>
<keyword evidence="2" id="KW-0597">Phosphoprotein</keyword>
<dbReference type="InterPro" id="IPR032821">
    <property type="entry name" value="PKS_assoc"/>
</dbReference>
<dbReference type="Gene3D" id="3.40.47.10">
    <property type="match status" value="2"/>
</dbReference>
<evidence type="ECO:0000256" key="2">
    <source>
        <dbReference type="ARBA" id="ARBA00022553"/>
    </source>
</evidence>
<dbReference type="Pfam" id="PF00109">
    <property type="entry name" value="ketoacyl-synt"/>
    <property type="match status" value="1"/>
</dbReference>
<dbReference type="SUPFAM" id="SSF53901">
    <property type="entry name" value="Thiolase-like"/>
    <property type="match status" value="2"/>
</dbReference>
<dbReference type="EMBL" id="MU864519">
    <property type="protein sequence ID" value="KAK4183859.1"/>
    <property type="molecule type" value="Genomic_DNA"/>
</dbReference>
<evidence type="ECO:0000259" key="3">
    <source>
        <dbReference type="PROSITE" id="PS52004"/>
    </source>
</evidence>
<protein>
    <submittedName>
        <fullName evidence="4">Thiolase-like protein</fullName>
    </submittedName>
</protein>
<dbReference type="AlphaFoldDB" id="A0AAN6WKS8"/>
<dbReference type="SUPFAM" id="SSF55048">
    <property type="entry name" value="Probable ACP-binding domain of malonyl-CoA ACP transacylase"/>
    <property type="match status" value="1"/>
</dbReference>
<dbReference type="PANTHER" id="PTHR43775">
    <property type="entry name" value="FATTY ACID SYNTHASE"/>
    <property type="match status" value="1"/>
</dbReference>
<dbReference type="InterPro" id="IPR016036">
    <property type="entry name" value="Malonyl_transacylase_ACP-bd"/>
</dbReference>
<dbReference type="Proteomes" id="UP001302126">
    <property type="component" value="Unassembled WGS sequence"/>
</dbReference>
<keyword evidence="1" id="KW-0596">Phosphopantetheine</keyword>
<evidence type="ECO:0000313" key="5">
    <source>
        <dbReference type="Proteomes" id="UP001302126"/>
    </source>
</evidence>
<dbReference type="SUPFAM" id="SSF52151">
    <property type="entry name" value="FabD/lysophospholipase-like"/>
    <property type="match status" value="1"/>
</dbReference>
<dbReference type="SMART" id="SM00827">
    <property type="entry name" value="PKS_AT"/>
    <property type="match status" value="1"/>
</dbReference>
<dbReference type="InterPro" id="IPR014031">
    <property type="entry name" value="Ketoacyl_synth_C"/>
</dbReference>
<dbReference type="PANTHER" id="PTHR43775:SF46">
    <property type="entry name" value="FUMIGERMIN SYNTHASE"/>
    <property type="match status" value="1"/>
</dbReference>
<dbReference type="InterPro" id="IPR001227">
    <property type="entry name" value="Ac_transferase_dom_sf"/>
</dbReference>
<dbReference type="Gene3D" id="3.40.366.10">
    <property type="entry name" value="Malonyl-Coenzyme A Acyl Carrier Protein, domain 2"/>
    <property type="match status" value="1"/>
</dbReference>
<dbReference type="GO" id="GO:0006633">
    <property type="term" value="P:fatty acid biosynthetic process"/>
    <property type="evidence" value="ECO:0007669"/>
    <property type="project" value="TreeGrafter"/>
</dbReference>
<evidence type="ECO:0000313" key="4">
    <source>
        <dbReference type="EMBL" id="KAK4183859.1"/>
    </source>
</evidence>
<dbReference type="CDD" id="cd00833">
    <property type="entry name" value="PKS"/>
    <property type="match status" value="1"/>
</dbReference>
<dbReference type="PROSITE" id="PS52004">
    <property type="entry name" value="KS3_2"/>
    <property type="match status" value="1"/>
</dbReference>
<proteinExistence type="predicted"/>
<reference evidence="4" key="2">
    <citation type="submission" date="2023-05" db="EMBL/GenBank/DDBJ databases">
        <authorList>
            <consortium name="Lawrence Berkeley National Laboratory"/>
            <person name="Steindorff A."/>
            <person name="Hensen N."/>
            <person name="Bonometti L."/>
            <person name="Westerberg I."/>
            <person name="Brannstrom I.O."/>
            <person name="Guillou S."/>
            <person name="Cros-Aarteil S."/>
            <person name="Calhoun S."/>
            <person name="Haridas S."/>
            <person name="Kuo A."/>
            <person name="Mondo S."/>
            <person name="Pangilinan J."/>
            <person name="Riley R."/>
            <person name="Labutti K."/>
            <person name="Andreopoulos B."/>
            <person name="Lipzen A."/>
            <person name="Chen C."/>
            <person name="Yanf M."/>
            <person name="Daum C."/>
            <person name="Ng V."/>
            <person name="Clum A."/>
            <person name="Ohm R."/>
            <person name="Martin F."/>
            <person name="Silar P."/>
            <person name="Natvig D."/>
            <person name="Lalanne C."/>
            <person name="Gautier V."/>
            <person name="Ament-Velasquez S.L."/>
            <person name="Kruys A."/>
            <person name="Hutchinson M.I."/>
            <person name="Powell A.J."/>
            <person name="Barry K."/>
            <person name="Miller A.N."/>
            <person name="Grigoriev I.V."/>
            <person name="Debuchy R."/>
            <person name="Gladieux P."/>
            <person name="Thoren M.H."/>
            <person name="Johannesson H."/>
        </authorList>
    </citation>
    <scope>NUCLEOTIDE SEQUENCE</scope>
    <source>
        <strain evidence="4">PSN309</strain>
    </source>
</reference>
<reference evidence="4" key="1">
    <citation type="journal article" date="2023" name="Mol. Phylogenet. Evol.">
        <title>Genome-scale phylogeny and comparative genomics of the fungal order Sordariales.</title>
        <authorList>
            <person name="Hensen N."/>
            <person name="Bonometti L."/>
            <person name="Westerberg I."/>
            <person name="Brannstrom I.O."/>
            <person name="Guillou S."/>
            <person name="Cros-Aarteil S."/>
            <person name="Calhoun S."/>
            <person name="Haridas S."/>
            <person name="Kuo A."/>
            <person name="Mondo S."/>
            <person name="Pangilinan J."/>
            <person name="Riley R."/>
            <person name="LaButti K."/>
            <person name="Andreopoulos B."/>
            <person name="Lipzen A."/>
            <person name="Chen C."/>
            <person name="Yan M."/>
            <person name="Daum C."/>
            <person name="Ng V."/>
            <person name="Clum A."/>
            <person name="Steindorff A."/>
            <person name="Ohm R.A."/>
            <person name="Martin F."/>
            <person name="Silar P."/>
            <person name="Natvig D.O."/>
            <person name="Lalanne C."/>
            <person name="Gautier V."/>
            <person name="Ament-Velasquez S.L."/>
            <person name="Kruys A."/>
            <person name="Hutchinson M.I."/>
            <person name="Powell A.J."/>
            <person name="Barry K."/>
            <person name="Miller A.N."/>
            <person name="Grigoriev I.V."/>
            <person name="Debuchy R."/>
            <person name="Gladieux P."/>
            <person name="Hiltunen Thoren M."/>
            <person name="Johannesson H."/>
        </authorList>
    </citation>
    <scope>NUCLEOTIDE SEQUENCE</scope>
    <source>
        <strain evidence="4">PSN309</strain>
    </source>
</reference>
<accession>A0AAN6WKS8</accession>
<sequence>MGYFLDEESIDLTRLDTSFFSFRQSELNGVDPQIRQMLEVTRECLENAGETNYRGKRIGYYVGTFGDDWLLMQTRDTVHTSNGSEQNLDLLLANRASYEFDLRGPSMGRGETINAVFIKRLDDAIRDGNPIRAVIRASGTTANGRGVDGLFAPDIAAQSDLMRSVYKAAGLDPLDTSYIECHGTGTCQGDKKEAIAVGEVFRNKGIYMGSAKPNVGHSGGASRLTSLIKAVILENRIIPPQPKFHNPNPNIPFEEKRLRVPVEPTPWPSGPAERISINSFGIGGSNIHAIVEFVASFRPDLIDNRGIAAPEAGNVLDYQSKHPERVRDLSYTLALHREALAYRSFVVVGGKTGSEIAPAVKSNNGPAKIVMVFSGQGAQWPRMGLDLMVADAEFRTDLESMNSLLQQLPTPPSWSLQGELAKIPETSRIYEAELSQPLCTALQIALVRSLRRKGISLDAVIGNSSGEIAAAYAAGALTMEEAITISYYRGFAMKDKARIGAMAAVGIGAAEMATLLIDGVVIAAENSPNSTTISGDLVAIEAVMALIRQQHSDVLCKKLAVDTAYHSHHMIEPGSLYHEYIKAALPDYKNRSPDSVPHAPDDH</sequence>
<dbReference type="GO" id="GO:0004312">
    <property type="term" value="F:fatty acid synthase activity"/>
    <property type="evidence" value="ECO:0007669"/>
    <property type="project" value="TreeGrafter"/>
</dbReference>
<dbReference type="GO" id="GO:0044550">
    <property type="term" value="P:secondary metabolite biosynthetic process"/>
    <property type="evidence" value="ECO:0007669"/>
    <property type="project" value="TreeGrafter"/>
</dbReference>
<dbReference type="Pfam" id="PF00698">
    <property type="entry name" value="Acyl_transf_1"/>
    <property type="match status" value="1"/>
</dbReference>